<protein>
    <submittedName>
        <fullName evidence="3">Inorganic triphosphatase</fullName>
    </submittedName>
</protein>
<dbReference type="InterPro" id="IPR033469">
    <property type="entry name" value="CYTH-like_dom_sf"/>
</dbReference>
<evidence type="ECO:0000313" key="3">
    <source>
        <dbReference type="EMBL" id="VGO19437.1"/>
    </source>
</evidence>
<evidence type="ECO:0000256" key="1">
    <source>
        <dbReference type="PIRSR" id="PIRSR016487-1"/>
    </source>
</evidence>
<sequence>MGIEIERKFLVEDESWKSEAGEGLVCKQGYMVSESEKTVRVRIMGENGYLTIKGATKGITRSEFEYPIPVEDAEAMLGLCGGLVEKTRFLILHAGMTWELDIFAGDNEGLVMAEIELESEDQLFEIPEWAGKEVSDDIRYFNGYLSKVPFTQW</sequence>
<dbReference type="AlphaFoldDB" id="A0A6C2UJ12"/>
<dbReference type="RefSeq" id="WP_136060832.1">
    <property type="nucleotide sequence ID" value="NZ_CAAHFH010000001.1"/>
</dbReference>
<reference evidence="3 4" key="1">
    <citation type="submission" date="2019-04" db="EMBL/GenBank/DDBJ databases">
        <authorList>
            <person name="Van Vliet M D."/>
        </authorList>
    </citation>
    <scope>NUCLEOTIDE SEQUENCE [LARGE SCALE GENOMIC DNA]</scope>
    <source>
        <strain evidence="3 4">F21</strain>
    </source>
</reference>
<keyword evidence="4" id="KW-1185">Reference proteome</keyword>
<dbReference type="InterPro" id="IPR023577">
    <property type="entry name" value="CYTH_domain"/>
</dbReference>
<organism evidence="3 4">
    <name type="scientific">Pontiella sulfatireligans</name>
    <dbReference type="NCBI Taxonomy" id="2750658"/>
    <lineage>
        <taxon>Bacteria</taxon>
        <taxon>Pseudomonadati</taxon>
        <taxon>Kiritimatiellota</taxon>
        <taxon>Kiritimatiellia</taxon>
        <taxon>Kiritimatiellales</taxon>
        <taxon>Pontiellaceae</taxon>
        <taxon>Pontiella</taxon>
    </lineage>
</organism>
<dbReference type="PANTHER" id="PTHR40114:SF1">
    <property type="entry name" value="SLR0698 PROTEIN"/>
    <property type="match status" value="1"/>
</dbReference>
<accession>A0A6C2UJ12</accession>
<dbReference type="CDD" id="cd07891">
    <property type="entry name" value="CYTH-like_CthTTM-like_1"/>
    <property type="match status" value="1"/>
</dbReference>
<dbReference type="Gene3D" id="2.40.320.10">
    <property type="entry name" value="Hypothetical Protein Pfu-838710-001"/>
    <property type="match status" value="1"/>
</dbReference>
<feature type="domain" description="CYTH" evidence="2">
    <location>
        <begin position="2"/>
        <end position="147"/>
    </location>
</feature>
<proteinExistence type="predicted"/>
<dbReference type="InterPro" id="IPR012042">
    <property type="entry name" value="NeuTTM/CthTTM-like"/>
</dbReference>
<dbReference type="PROSITE" id="PS51707">
    <property type="entry name" value="CYTH"/>
    <property type="match status" value="1"/>
</dbReference>
<dbReference type="PANTHER" id="PTHR40114">
    <property type="entry name" value="SLR0698 PROTEIN"/>
    <property type="match status" value="1"/>
</dbReference>
<dbReference type="SUPFAM" id="SSF55154">
    <property type="entry name" value="CYTH-like phosphatases"/>
    <property type="match status" value="1"/>
</dbReference>
<dbReference type="SMART" id="SM01118">
    <property type="entry name" value="CYTH"/>
    <property type="match status" value="1"/>
</dbReference>
<dbReference type="Proteomes" id="UP000346198">
    <property type="component" value="Unassembled WGS sequence"/>
</dbReference>
<dbReference type="Pfam" id="PF01928">
    <property type="entry name" value="CYTH"/>
    <property type="match status" value="1"/>
</dbReference>
<dbReference type="PIRSF" id="PIRSF016487">
    <property type="entry name" value="CYTH_UCP016487"/>
    <property type="match status" value="1"/>
</dbReference>
<evidence type="ECO:0000313" key="4">
    <source>
        <dbReference type="Proteomes" id="UP000346198"/>
    </source>
</evidence>
<dbReference type="EMBL" id="CAAHFH010000001">
    <property type="protein sequence ID" value="VGO19437.1"/>
    <property type="molecule type" value="Genomic_DNA"/>
</dbReference>
<name>A0A6C2UJ12_9BACT</name>
<gene>
    <name evidence="3" type="ORF">SCARR_01495</name>
</gene>
<feature type="active site" description="Proton acceptor" evidence="1">
    <location>
        <position position="30"/>
    </location>
</feature>
<evidence type="ECO:0000259" key="2">
    <source>
        <dbReference type="PROSITE" id="PS51707"/>
    </source>
</evidence>